<organism evidence="1 2">
    <name type="scientific">Pseudovibrio axinellae</name>
    <dbReference type="NCBI Taxonomy" id="989403"/>
    <lineage>
        <taxon>Bacteria</taxon>
        <taxon>Pseudomonadati</taxon>
        <taxon>Pseudomonadota</taxon>
        <taxon>Alphaproteobacteria</taxon>
        <taxon>Hyphomicrobiales</taxon>
        <taxon>Stappiaceae</taxon>
        <taxon>Pseudovibrio</taxon>
    </lineage>
</organism>
<dbReference type="RefSeq" id="WP_068002578.1">
    <property type="nucleotide sequence ID" value="NZ_FOFM01000006.1"/>
</dbReference>
<keyword evidence="2" id="KW-1185">Reference proteome</keyword>
<dbReference type="STRING" id="989403.SAMN05421798_106115"/>
<dbReference type="PANTHER" id="PTHR34387:SF1">
    <property type="entry name" value="PERIPLASMIC IMMUNOGENIC PROTEIN"/>
    <property type="match status" value="1"/>
</dbReference>
<dbReference type="OrthoDB" id="9813144at2"/>
<sequence>MQTKQKKLRLPSISALAVTGLVAVALVVSSGVNAKADGKPAKITMSGSGSVNVAPDTATLVSRVVTQGDDAKTALQKNSKTMRTILADVEKAGIDKKNIQTTGFNISPVYDNHRPKSGEPKVPEIVGYRVQNGIHINLKDIAKLGTTLDMLVQNGSNNLGQIQFGVSNPEKYIDEARKDAVKDARAKAETYAKAAGVSLGKVLHISEAGYNPAPYPEMRMMSAPKMDGAPPIAAGQEKLTSSVTITYELVQ</sequence>
<dbReference type="EMBL" id="LMCB01000004">
    <property type="protein sequence ID" value="KZL21545.1"/>
    <property type="molecule type" value="Genomic_DNA"/>
</dbReference>
<dbReference type="AlphaFoldDB" id="A0A166ATW2"/>
<dbReference type="PANTHER" id="PTHR34387">
    <property type="entry name" value="SLR1258 PROTEIN"/>
    <property type="match status" value="1"/>
</dbReference>
<evidence type="ECO:0000313" key="1">
    <source>
        <dbReference type="EMBL" id="KZL21545.1"/>
    </source>
</evidence>
<dbReference type="InterPro" id="IPR007497">
    <property type="entry name" value="SIMPL/DUF541"/>
</dbReference>
<protein>
    <submittedName>
        <fullName evidence="1">26 kDa periplasmic immunogenic protein</fullName>
    </submittedName>
</protein>
<dbReference type="Proteomes" id="UP000076577">
    <property type="component" value="Unassembled WGS sequence"/>
</dbReference>
<evidence type="ECO:0000313" key="2">
    <source>
        <dbReference type="Proteomes" id="UP000076577"/>
    </source>
</evidence>
<name>A0A166ATW2_9HYPH</name>
<dbReference type="Pfam" id="PF04402">
    <property type="entry name" value="SIMPL"/>
    <property type="match status" value="1"/>
</dbReference>
<reference evidence="1 2" key="1">
    <citation type="journal article" date="2016" name="Front. Microbiol.">
        <title>Comparative Genomic Analysis Reveals a Diverse Repertoire of Genes Involved in Prokaryote-Eukaryote Interactions within the Pseudovibrio Genus.</title>
        <authorList>
            <person name="Romano S."/>
            <person name="Fernandez-Guerra A."/>
            <person name="Reen F.J."/>
            <person name="Glockner F.O."/>
            <person name="Crowley S.P."/>
            <person name="O'Sullivan O."/>
            <person name="Cotter P.D."/>
            <person name="Adams C."/>
            <person name="Dobson A.D."/>
            <person name="O'Gara F."/>
        </authorList>
    </citation>
    <scope>NUCLEOTIDE SEQUENCE [LARGE SCALE GENOMIC DNA]</scope>
    <source>
        <strain evidence="1 2">Ad2</strain>
    </source>
</reference>
<proteinExistence type="predicted"/>
<dbReference type="Gene3D" id="3.30.70.2970">
    <property type="entry name" value="Protein of unknown function (DUF541), domain 2"/>
    <property type="match status" value="1"/>
</dbReference>
<dbReference type="PATRIC" id="fig|989403.3.peg.893"/>
<dbReference type="GO" id="GO:0006974">
    <property type="term" value="P:DNA damage response"/>
    <property type="evidence" value="ECO:0007669"/>
    <property type="project" value="TreeGrafter"/>
</dbReference>
<dbReference type="InterPro" id="IPR052022">
    <property type="entry name" value="26kDa_periplasmic_antigen"/>
</dbReference>
<accession>A0A166ATW2</accession>
<gene>
    <name evidence="1" type="ORF">PsAD2_00844</name>
</gene>
<comment type="caution">
    <text evidence="1">The sequence shown here is derived from an EMBL/GenBank/DDBJ whole genome shotgun (WGS) entry which is preliminary data.</text>
</comment>
<dbReference type="Gene3D" id="3.30.110.170">
    <property type="entry name" value="Protein of unknown function (DUF541), domain 1"/>
    <property type="match status" value="1"/>
</dbReference>